<feature type="domain" description="PX" evidence="3">
    <location>
        <begin position="42"/>
        <end position="169"/>
    </location>
</feature>
<reference evidence="4 5" key="1">
    <citation type="submission" date="2024-02" db="EMBL/GenBank/DDBJ databases">
        <authorList>
            <person name="Chen Y."/>
            <person name="Shah S."/>
            <person name="Dougan E. K."/>
            <person name="Thang M."/>
            <person name="Chan C."/>
        </authorList>
    </citation>
    <scope>NUCLEOTIDE SEQUENCE [LARGE SCALE GENOMIC DNA]</scope>
</reference>
<dbReference type="InterPro" id="IPR036871">
    <property type="entry name" value="PX_dom_sf"/>
</dbReference>
<dbReference type="InterPro" id="IPR001683">
    <property type="entry name" value="PX_dom"/>
</dbReference>
<gene>
    <name evidence="4" type="ORF">CCMP2556_LOCUS20986</name>
</gene>
<protein>
    <recommendedName>
        <fullName evidence="6">UBX domain-containing protein</fullName>
    </recommendedName>
</protein>
<dbReference type="CDD" id="cd01767">
    <property type="entry name" value="UBX"/>
    <property type="match status" value="1"/>
</dbReference>
<organism evidence="4 5">
    <name type="scientific">Durusdinium trenchii</name>
    <dbReference type="NCBI Taxonomy" id="1381693"/>
    <lineage>
        <taxon>Eukaryota</taxon>
        <taxon>Sar</taxon>
        <taxon>Alveolata</taxon>
        <taxon>Dinophyceae</taxon>
        <taxon>Suessiales</taxon>
        <taxon>Symbiodiniaceae</taxon>
        <taxon>Durusdinium</taxon>
    </lineage>
</organism>
<evidence type="ECO:0000259" key="3">
    <source>
        <dbReference type="PROSITE" id="PS50195"/>
    </source>
</evidence>
<proteinExistence type="predicted"/>
<dbReference type="PROSITE" id="PS50033">
    <property type="entry name" value="UBX"/>
    <property type="match status" value="1"/>
</dbReference>
<keyword evidence="5" id="KW-1185">Reference proteome</keyword>
<feature type="region of interest" description="Disordered" evidence="1">
    <location>
        <begin position="217"/>
        <end position="243"/>
    </location>
</feature>
<feature type="domain" description="UBX" evidence="2">
    <location>
        <begin position="263"/>
        <end position="342"/>
    </location>
</feature>
<evidence type="ECO:0000313" key="4">
    <source>
        <dbReference type="EMBL" id="CAK9038301.1"/>
    </source>
</evidence>
<dbReference type="InterPro" id="IPR001012">
    <property type="entry name" value="UBX_dom"/>
</dbReference>
<name>A0ABP0LHR1_9DINO</name>
<dbReference type="InterPro" id="IPR050730">
    <property type="entry name" value="UBX_domain-protein"/>
</dbReference>
<evidence type="ECO:0000256" key="1">
    <source>
        <dbReference type="SAM" id="MobiDB-lite"/>
    </source>
</evidence>
<dbReference type="PROSITE" id="PS50195">
    <property type="entry name" value="PX"/>
    <property type="match status" value="1"/>
</dbReference>
<accession>A0ABP0LHR1</accession>
<evidence type="ECO:0008006" key="6">
    <source>
        <dbReference type="Google" id="ProtNLM"/>
    </source>
</evidence>
<dbReference type="SMART" id="SM00166">
    <property type="entry name" value="UBX"/>
    <property type="match status" value="1"/>
</dbReference>
<dbReference type="Gene3D" id="3.30.1520.10">
    <property type="entry name" value="Phox-like domain"/>
    <property type="match status" value="1"/>
</dbReference>
<comment type="caution">
    <text evidence="4">The sequence shown here is derived from an EMBL/GenBank/DDBJ whole genome shotgun (WGS) entry which is preliminary data.</text>
</comment>
<feature type="region of interest" description="Disordered" evidence="1">
    <location>
        <begin position="37"/>
        <end position="70"/>
    </location>
</feature>
<dbReference type="Gene3D" id="3.10.20.90">
    <property type="entry name" value="Phosphatidylinositol 3-kinase Catalytic Subunit, Chain A, domain 1"/>
    <property type="match status" value="1"/>
</dbReference>
<dbReference type="Pfam" id="PF00787">
    <property type="entry name" value="PX"/>
    <property type="match status" value="1"/>
</dbReference>
<dbReference type="Pfam" id="PF00789">
    <property type="entry name" value="UBX"/>
    <property type="match status" value="1"/>
</dbReference>
<feature type="compositionally biased region" description="Polar residues" evidence="1">
    <location>
        <begin position="37"/>
        <end position="49"/>
    </location>
</feature>
<evidence type="ECO:0000313" key="5">
    <source>
        <dbReference type="Proteomes" id="UP001642484"/>
    </source>
</evidence>
<evidence type="ECO:0000259" key="2">
    <source>
        <dbReference type="PROSITE" id="PS50033"/>
    </source>
</evidence>
<dbReference type="EMBL" id="CAXAMN010012481">
    <property type="protein sequence ID" value="CAK9038301.1"/>
    <property type="molecule type" value="Genomic_DNA"/>
</dbReference>
<dbReference type="InterPro" id="IPR029071">
    <property type="entry name" value="Ubiquitin-like_domsf"/>
</dbReference>
<sequence>MRPMISTRSCFFSPASDGEAADMLVIRIGGCTWSASNPTRGPRSFSLSRWPSKAGQGPRQHTKYRAQSSCGGPPQGLIFRFSQVDQLRTRLVQMPELQDVALPRLPPKATFRSLVSGRFDDNFLQERQGLLTKFFEDLASALNTKYAEVGNVAELCEPLAEFLAAASRAGDAAELEAVAAVEAAMRREEDRQIIATQNAEYEESLRQDELRRIEEAEKAEREQQAAMEQAKRQEEEAAQAREQEEALKLRREAFELAHPEPQAGEPQAMMRFRAPSGATLQRCFGELERVAVLFEFVALAEWDGPKTRHFDLRTSFPVTNLKGLESQSLRDAGLCPSATLLVAEET</sequence>
<dbReference type="Proteomes" id="UP001642484">
    <property type="component" value="Unassembled WGS sequence"/>
</dbReference>
<dbReference type="SUPFAM" id="SSF54236">
    <property type="entry name" value="Ubiquitin-like"/>
    <property type="match status" value="1"/>
</dbReference>
<dbReference type="PANTHER" id="PTHR23322">
    <property type="entry name" value="FAS-ASSOCIATED PROTEIN"/>
    <property type="match status" value="1"/>
</dbReference>
<dbReference type="SUPFAM" id="SSF64268">
    <property type="entry name" value="PX domain"/>
    <property type="match status" value="1"/>
</dbReference>